<dbReference type="Pfam" id="PF22547">
    <property type="entry name" value="2H-SAK"/>
    <property type="match status" value="1"/>
</dbReference>
<gene>
    <name evidence="2" type="ORF">MNR06_03255</name>
</gene>
<evidence type="ECO:0000313" key="3">
    <source>
        <dbReference type="Proteomes" id="UP000830116"/>
    </source>
</evidence>
<dbReference type="InterPro" id="IPR054498">
    <property type="entry name" value="2H-SAK"/>
</dbReference>
<name>A0ABY4CAJ8_9BACT</name>
<dbReference type="InterPro" id="IPR009097">
    <property type="entry name" value="Cyclic_Pdiesterase"/>
</dbReference>
<dbReference type="SUPFAM" id="SSF55144">
    <property type="entry name" value="LigT-like"/>
    <property type="match status" value="1"/>
</dbReference>
<keyword evidence="3" id="KW-1185">Reference proteome</keyword>
<keyword evidence="2" id="KW-0436">Ligase</keyword>
<proteinExistence type="predicted"/>
<evidence type="ECO:0000313" key="2">
    <source>
        <dbReference type="EMBL" id="UOF01970.1"/>
    </source>
</evidence>
<dbReference type="GO" id="GO:0016874">
    <property type="term" value="F:ligase activity"/>
    <property type="evidence" value="ECO:0007669"/>
    <property type="project" value="UniProtKB-KW"/>
</dbReference>
<dbReference type="EMBL" id="CP093442">
    <property type="protein sequence ID" value="UOF01970.1"/>
    <property type="molecule type" value="Genomic_DNA"/>
</dbReference>
<dbReference type="RefSeq" id="WP_243538589.1">
    <property type="nucleotide sequence ID" value="NZ_CP093442.1"/>
</dbReference>
<sequence>MMHNFVSVLIIVFLTACTHKPPSLSLRKIAYSPSEITTQTFHAGKEKSYLSLDLAYAPFEKIRKDLEAQDQLQLQHRGEAHITVITPPEFKILQKKVSMKEIETLAAEMGLQKSAPQLLCVGKSSLQISGKMESTYYVVVESERLYQIRKAVGLLYHKKGGKEIFDAENYHPHVTLGFTKRDLHIEDGVKKNASSCLYGLKQN</sequence>
<feature type="domain" description="Swiss Army Knife 2H phosphoesterase" evidence="1">
    <location>
        <begin position="48"/>
        <end position="184"/>
    </location>
</feature>
<reference evidence="2" key="1">
    <citation type="submission" date="2022-03" db="EMBL/GenBank/DDBJ databases">
        <title>Genome Identification and Characterization of new species Bdellovibrio reynosense LBG001 sp. nov. from a Mexico soil sample.</title>
        <authorList>
            <person name="Camilli A."/>
            <person name="Ajao Y."/>
            <person name="Guo X."/>
        </authorList>
    </citation>
    <scope>NUCLEOTIDE SEQUENCE</scope>
    <source>
        <strain evidence="2">LBG001</strain>
    </source>
</reference>
<evidence type="ECO:0000259" key="1">
    <source>
        <dbReference type="Pfam" id="PF22547"/>
    </source>
</evidence>
<organism evidence="2 3">
    <name type="scientific">Bdellovibrio reynosensis</name>
    <dbReference type="NCBI Taxonomy" id="2835041"/>
    <lineage>
        <taxon>Bacteria</taxon>
        <taxon>Pseudomonadati</taxon>
        <taxon>Bdellovibrionota</taxon>
        <taxon>Bdellovibrionia</taxon>
        <taxon>Bdellovibrionales</taxon>
        <taxon>Pseudobdellovibrionaceae</taxon>
        <taxon>Bdellovibrio</taxon>
    </lineage>
</organism>
<protein>
    <submittedName>
        <fullName evidence="2">2'-5' RNA ligase family protein</fullName>
    </submittedName>
</protein>
<accession>A0ABY4CAJ8</accession>
<dbReference type="Proteomes" id="UP000830116">
    <property type="component" value="Chromosome"/>
</dbReference>